<gene>
    <name evidence="1" type="ORF">BIW11_13212</name>
</gene>
<comment type="caution">
    <text evidence="1">The sequence shown here is derived from an EMBL/GenBank/DDBJ whole genome shotgun (WGS) entry which is preliminary data.</text>
</comment>
<accession>A0A1V9X3I2</accession>
<name>A0A1V9X3I2_9ACAR</name>
<evidence type="ECO:0000313" key="2">
    <source>
        <dbReference type="Proteomes" id="UP000192247"/>
    </source>
</evidence>
<reference evidence="1 2" key="1">
    <citation type="journal article" date="2017" name="Gigascience">
        <title>Draft genome of the honey bee ectoparasitic mite, Tropilaelaps mercedesae, is shaped by the parasitic life history.</title>
        <authorList>
            <person name="Dong X."/>
            <person name="Armstrong S.D."/>
            <person name="Xia D."/>
            <person name="Makepeace B.L."/>
            <person name="Darby A.C."/>
            <person name="Kadowaki T."/>
        </authorList>
    </citation>
    <scope>NUCLEOTIDE SEQUENCE [LARGE SCALE GENOMIC DNA]</scope>
    <source>
        <strain evidence="1">Wuxi-XJTLU</strain>
    </source>
</reference>
<dbReference type="InParanoid" id="A0A1V9X3I2"/>
<dbReference type="AlphaFoldDB" id="A0A1V9X3I2"/>
<dbReference type="Proteomes" id="UP000192247">
    <property type="component" value="Unassembled WGS sequence"/>
</dbReference>
<dbReference type="EMBL" id="MNPL01026514">
    <property type="protein sequence ID" value="OQR67951.1"/>
    <property type="molecule type" value="Genomic_DNA"/>
</dbReference>
<evidence type="ECO:0000313" key="1">
    <source>
        <dbReference type="EMBL" id="OQR67951.1"/>
    </source>
</evidence>
<sequence>MTNQDNHCPTTEVHDEWAQGDTALQRSVSSIGEDFPFGCEELELKFQLPIADKRKALSSSLITECDNLNILNITTWHTCCKGTLVCKRIRLARTTVGLCHPPECLNTIGTVRCPHIWEYNH</sequence>
<keyword evidence="2" id="KW-1185">Reference proteome</keyword>
<proteinExistence type="predicted"/>
<organism evidence="1 2">
    <name type="scientific">Tropilaelaps mercedesae</name>
    <dbReference type="NCBI Taxonomy" id="418985"/>
    <lineage>
        <taxon>Eukaryota</taxon>
        <taxon>Metazoa</taxon>
        <taxon>Ecdysozoa</taxon>
        <taxon>Arthropoda</taxon>
        <taxon>Chelicerata</taxon>
        <taxon>Arachnida</taxon>
        <taxon>Acari</taxon>
        <taxon>Parasitiformes</taxon>
        <taxon>Mesostigmata</taxon>
        <taxon>Gamasina</taxon>
        <taxon>Dermanyssoidea</taxon>
        <taxon>Laelapidae</taxon>
        <taxon>Tropilaelaps</taxon>
    </lineage>
</organism>
<protein>
    <submittedName>
        <fullName evidence="1">Uncharacterized protein</fullName>
    </submittedName>
</protein>